<gene>
    <name evidence="3" type="ORF">TrCOL_g12108</name>
</gene>
<dbReference type="GO" id="GO:0005506">
    <property type="term" value="F:iron ion binding"/>
    <property type="evidence" value="ECO:0007669"/>
    <property type="project" value="InterPro"/>
</dbReference>
<evidence type="ECO:0000313" key="4">
    <source>
        <dbReference type="Proteomes" id="UP001165065"/>
    </source>
</evidence>
<organism evidence="3 4">
    <name type="scientific">Triparma columacea</name>
    <dbReference type="NCBI Taxonomy" id="722753"/>
    <lineage>
        <taxon>Eukaryota</taxon>
        <taxon>Sar</taxon>
        <taxon>Stramenopiles</taxon>
        <taxon>Ochrophyta</taxon>
        <taxon>Bolidophyceae</taxon>
        <taxon>Parmales</taxon>
        <taxon>Triparmaceae</taxon>
        <taxon>Triparma</taxon>
    </lineage>
</organism>
<dbReference type="SMART" id="SM00932">
    <property type="entry name" value="Nfu_N"/>
    <property type="match status" value="1"/>
</dbReference>
<comment type="caution">
    <text evidence="3">The sequence shown here is derived from an EMBL/GenBank/DDBJ whole genome shotgun (WGS) entry which is preliminary data.</text>
</comment>
<reference evidence="4" key="1">
    <citation type="journal article" date="2023" name="Commun. Biol.">
        <title>Genome analysis of Parmales, the sister group of diatoms, reveals the evolutionary specialization of diatoms from phago-mixotrophs to photoautotrophs.</title>
        <authorList>
            <person name="Ban H."/>
            <person name="Sato S."/>
            <person name="Yoshikawa S."/>
            <person name="Yamada K."/>
            <person name="Nakamura Y."/>
            <person name="Ichinomiya M."/>
            <person name="Sato N."/>
            <person name="Blanc-Mathieu R."/>
            <person name="Endo H."/>
            <person name="Kuwata A."/>
            <person name="Ogata H."/>
        </authorList>
    </citation>
    <scope>NUCLEOTIDE SEQUENCE [LARGE SCALE GENOMIC DNA]</scope>
</reference>
<dbReference type="Gene3D" id="3.30.300.130">
    <property type="entry name" value="Fe-S cluster assembly (FSCA)"/>
    <property type="match status" value="1"/>
</dbReference>
<dbReference type="InterPro" id="IPR014824">
    <property type="entry name" value="Nfu/NifU_N"/>
</dbReference>
<protein>
    <recommendedName>
        <fullName evidence="2">Scaffold protein Nfu/NifU N-terminal domain-containing protein</fullName>
    </recommendedName>
</protein>
<keyword evidence="4" id="KW-1185">Reference proteome</keyword>
<dbReference type="PANTHER" id="PTHR11178:SF1">
    <property type="entry name" value="NFU1 IRON-SULFUR CLUSTER SCAFFOLD HOMOLOG, MITOCHONDRIAL"/>
    <property type="match status" value="1"/>
</dbReference>
<dbReference type="InterPro" id="IPR036498">
    <property type="entry name" value="Nfu/NifU_N_sf"/>
</dbReference>
<dbReference type="InterPro" id="IPR034904">
    <property type="entry name" value="FSCA_dom_sf"/>
</dbReference>
<feature type="domain" description="Scaffold protein Nfu/NifU N-terminal" evidence="2">
    <location>
        <begin position="29"/>
        <end position="121"/>
    </location>
</feature>
<dbReference type="PANTHER" id="PTHR11178">
    <property type="entry name" value="IRON-SULFUR CLUSTER SCAFFOLD PROTEIN NFU-RELATED"/>
    <property type="match status" value="1"/>
</dbReference>
<dbReference type="GO" id="GO:0016226">
    <property type="term" value="P:iron-sulfur cluster assembly"/>
    <property type="evidence" value="ECO:0007669"/>
    <property type="project" value="InterPro"/>
</dbReference>
<dbReference type="GO" id="GO:0005739">
    <property type="term" value="C:mitochondrion"/>
    <property type="evidence" value="ECO:0007669"/>
    <property type="project" value="TreeGrafter"/>
</dbReference>
<dbReference type="AlphaFoldDB" id="A0A9W7GA41"/>
<dbReference type="SUPFAM" id="SSF117916">
    <property type="entry name" value="Fe-S cluster assembly (FSCA) domain-like"/>
    <property type="match status" value="1"/>
</dbReference>
<dbReference type="Gene3D" id="3.30.1370.70">
    <property type="entry name" value="Scaffold protein Nfu/NifU, N-terminal domain"/>
    <property type="match status" value="1"/>
</dbReference>
<dbReference type="GO" id="GO:0051536">
    <property type="term" value="F:iron-sulfur cluster binding"/>
    <property type="evidence" value="ECO:0007669"/>
    <property type="project" value="InterPro"/>
</dbReference>
<dbReference type="Proteomes" id="UP001165065">
    <property type="component" value="Unassembled WGS sequence"/>
</dbReference>
<evidence type="ECO:0000256" key="1">
    <source>
        <dbReference type="ARBA" id="ARBA00006420"/>
    </source>
</evidence>
<dbReference type="EMBL" id="BRYA01000104">
    <property type="protein sequence ID" value="GMI39480.1"/>
    <property type="molecule type" value="Genomic_DNA"/>
</dbReference>
<dbReference type="FunFam" id="3.30.300.130:FF:000001">
    <property type="entry name" value="NFU1 iron-sulfur cluster scaffold"/>
    <property type="match status" value="1"/>
</dbReference>
<dbReference type="Pfam" id="PF01106">
    <property type="entry name" value="NifU"/>
    <property type="match status" value="1"/>
</dbReference>
<sequence length="274" mass="29915">MLSFSHLRGKWVKKATFTQLSSTIRTIFIQTSETPNPSSLKFLPGRPVYPTSDDRGFFVQPRDTSSVKRSPLAASLLRSCDDIEGIYIGSDFVTITKGGDAKWEDVRTKVFECLMDHFADKDAVAVIEDDDTEEEEISDTTILDSDSEVVAMIKELLEVRIRPAVQEDGGDIKLVEFLEETGVVRVRLEGSCVGCPSSSVTLKSGVENMLQHYIPEVTAVEAVDDEGGIAGGGGGAIEVDTWANEKDMGRKEDDGKPKMTYEERLAAAGIPLGD</sequence>
<name>A0A9W7GA41_9STRA</name>
<comment type="similarity">
    <text evidence="1">Belongs to the NifU family.</text>
</comment>
<accession>A0A9W7GA41</accession>
<dbReference type="OrthoDB" id="565552at2759"/>
<dbReference type="SUPFAM" id="SSF110836">
    <property type="entry name" value="Hypothetical protein SAV1430"/>
    <property type="match status" value="1"/>
</dbReference>
<dbReference type="Pfam" id="PF08712">
    <property type="entry name" value="Nfu_N"/>
    <property type="match status" value="1"/>
</dbReference>
<proteinExistence type="inferred from homology"/>
<dbReference type="InterPro" id="IPR001075">
    <property type="entry name" value="NIF_FeS_clus_asmbl_NifU_C"/>
</dbReference>
<evidence type="ECO:0000259" key="2">
    <source>
        <dbReference type="SMART" id="SM00932"/>
    </source>
</evidence>
<evidence type="ECO:0000313" key="3">
    <source>
        <dbReference type="EMBL" id="GMI39480.1"/>
    </source>
</evidence>